<dbReference type="AlphaFoldDB" id="H2BXI2"/>
<gene>
    <name evidence="2" type="ORF">Gilli_1406</name>
</gene>
<accession>H2BXI2</accession>
<keyword evidence="3" id="KW-1185">Reference proteome</keyword>
<keyword evidence="1" id="KW-1133">Transmembrane helix</keyword>
<name>H2BXI2_GILLR</name>
<proteinExistence type="predicted"/>
<dbReference type="RefSeq" id="WP_006988380.1">
    <property type="nucleotide sequence ID" value="NZ_JH594606.1"/>
</dbReference>
<dbReference type="EMBL" id="JH594606">
    <property type="protein sequence ID" value="EHQ02064.1"/>
    <property type="molecule type" value="Genomic_DNA"/>
</dbReference>
<keyword evidence="1" id="KW-0472">Membrane</keyword>
<dbReference type="Proteomes" id="UP000003844">
    <property type="component" value="Unassembled WGS sequence"/>
</dbReference>
<evidence type="ECO:0000313" key="2">
    <source>
        <dbReference type="EMBL" id="EHQ02064.1"/>
    </source>
</evidence>
<evidence type="ECO:0000256" key="1">
    <source>
        <dbReference type="SAM" id="Phobius"/>
    </source>
</evidence>
<reference evidence="3" key="1">
    <citation type="journal article" date="2012" name="Stand. Genomic Sci.">
        <title>Genome sequence of the Antarctic rhodopsins-containing flavobacterium Gillisia limnaea type strain (R-8282(T)).</title>
        <authorList>
            <person name="Riedel T."/>
            <person name="Held B."/>
            <person name="Nolan M."/>
            <person name="Lucas S."/>
            <person name="Lapidus A."/>
            <person name="Tice H."/>
            <person name="Del Rio T.G."/>
            <person name="Cheng J.F."/>
            <person name="Han C."/>
            <person name="Tapia R."/>
            <person name="Goodwin L.A."/>
            <person name="Pitluck S."/>
            <person name="Liolios K."/>
            <person name="Mavromatis K."/>
            <person name="Pagani I."/>
            <person name="Ivanova N."/>
            <person name="Mikhailova N."/>
            <person name="Pati A."/>
            <person name="Chen A."/>
            <person name="Palaniappan K."/>
            <person name="Land M."/>
            <person name="Rohde M."/>
            <person name="Tindall B.J."/>
            <person name="Detter J.C."/>
            <person name="Goker M."/>
            <person name="Bristow J."/>
            <person name="Eisen J.A."/>
            <person name="Markowitz V."/>
            <person name="Hugenholtz P."/>
            <person name="Kyrpides N.C."/>
            <person name="Klenk H.P."/>
            <person name="Woyke T."/>
        </authorList>
    </citation>
    <scope>NUCLEOTIDE SEQUENCE [LARGE SCALE GENOMIC DNA]</scope>
    <source>
        <strain evidence="3">DSM 15749 / LMG 21470 / R-8282</strain>
    </source>
</reference>
<evidence type="ECO:0000313" key="3">
    <source>
        <dbReference type="Proteomes" id="UP000003844"/>
    </source>
</evidence>
<organism evidence="2 3">
    <name type="scientific">Gillisia limnaea (strain DSM 15749 / LMG 21470 / R-8282)</name>
    <dbReference type="NCBI Taxonomy" id="865937"/>
    <lineage>
        <taxon>Bacteria</taxon>
        <taxon>Pseudomonadati</taxon>
        <taxon>Bacteroidota</taxon>
        <taxon>Flavobacteriia</taxon>
        <taxon>Flavobacteriales</taxon>
        <taxon>Flavobacteriaceae</taxon>
        <taxon>Gillisia</taxon>
    </lineage>
</organism>
<sequence length="56" mass="6684">MRYEIFSDLGGFLWWLTIKFGKTDLKKEHTPDKWARNLFFLIVLGLVIGFISVKFF</sequence>
<keyword evidence="1" id="KW-0812">Transmembrane</keyword>
<dbReference type="HOGENOM" id="CLU_3007853_0_0_10"/>
<protein>
    <submittedName>
        <fullName evidence="2">Uncharacterized protein</fullName>
    </submittedName>
</protein>
<dbReference type="STRING" id="865937.Gilli_1406"/>
<feature type="transmembrane region" description="Helical" evidence="1">
    <location>
        <begin position="34"/>
        <end position="53"/>
    </location>
</feature>